<sequence>MLVNFTGLPELQHLPCRATMALKKTFPLNVVLVMNLEQNNPQCAQSVVRRLHEAGHHITLFACSSKGRLALIPILKHPLSPMTGSVSQKPEDMLRDKICEADAVILITDYHVYEVPENLKCVVEHLDGHICSWIWYGLTCSLLGGMVHDRQVAIQIRWLLEDSQNLIVGRILPQPRYFDLLYSVDPMLETAEPCVL</sequence>
<gene>
    <name evidence="1" type="ORF">PLOB_00029941</name>
</gene>
<name>A0ABN8NW38_9CNID</name>
<comment type="caution">
    <text evidence="1">The sequence shown here is derived from an EMBL/GenBank/DDBJ whole genome shotgun (WGS) entry which is preliminary data.</text>
</comment>
<reference evidence="1 2" key="1">
    <citation type="submission" date="2022-05" db="EMBL/GenBank/DDBJ databases">
        <authorList>
            <consortium name="Genoscope - CEA"/>
            <person name="William W."/>
        </authorList>
    </citation>
    <scope>NUCLEOTIDE SEQUENCE [LARGE SCALE GENOMIC DNA]</scope>
</reference>
<dbReference type="InterPro" id="IPR029039">
    <property type="entry name" value="Flavoprotein-like_sf"/>
</dbReference>
<protein>
    <submittedName>
        <fullName evidence="1">Uncharacterized protein</fullName>
    </submittedName>
</protein>
<evidence type="ECO:0000313" key="1">
    <source>
        <dbReference type="EMBL" id="CAH3123399.1"/>
    </source>
</evidence>
<dbReference type="Proteomes" id="UP001159405">
    <property type="component" value="Unassembled WGS sequence"/>
</dbReference>
<proteinExistence type="predicted"/>
<dbReference type="EMBL" id="CALNXK010000038">
    <property type="protein sequence ID" value="CAH3123399.1"/>
    <property type="molecule type" value="Genomic_DNA"/>
</dbReference>
<accession>A0ABN8NW38</accession>
<dbReference type="SUPFAM" id="SSF52218">
    <property type="entry name" value="Flavoproteins"/>
    <property type="match status" value="1"/>
</dbReference>
<organism evidence="1 2">
    <name type="scientific">Porites lobata</name>
    <dbReference type="NCBI Taxonomy" id="104759"/>
    <lineage>
        <taxon>Eukaryota</taxon>
        <taxon>Metazoa</taxon>
        <taxon>Cnidaria</taxon>
        <taxon>Anthozoa</taxon>
        <taxon>Hexacorallia</taxon>
        <taxon>Scleractinia</taxon>
        <taxon>Fungiina</taxon>
        <taxon>Poritidae</taxon>
        <taxon>Porites</taxon>
    </lineage>
</organism>
<evidence type="ECO:0000313" key="2">
    <source>
        <dbReference type="Proteomes" id="UP001159405"/>
    </source>
</evidence>
<keyword evidence="2" id="KW-1185">Reference proteome</keyword>